<dbReference type="Proteomes" id="UP000559256">
    <property type="component" value="Unassembled WGS sequence"/>
</dbReference>
<comment type="caution">
    <text evidence="2">The sequence shown here is derived from an EMBL/GenBank/DDBJ whole genome shotgun (WGS) entry which is preliminary data.</text>
</comment>
<sequence>MVSRTLSRTSSKPRKPPLSQHPPYLIVTATDTAQKSIRAKPHFPTEILDEIVEIVLQNAGNSLLFRFGAIWSLSCSSQRLRQISLRLFLRVLDFGNEDPEACWSGVCNIMQKETCRTDGKGGFAYVESLTSVSSSMILEPYSLGSFLNLRTLAIDLARQGLGTQHNFFKHIFRDLFASPMRSLKQLSLNSVPRVDCSLLKFIAQCFPCLEKLRISTTERLKPLSSDCPCWYCLDEILSLTFHSPIPDMFTTVEQMAQAYATALSPLSTSLTHLHLGIYLSDEDALYKHAPHDIQYFGIFSELPMKCDVCEERIGKDVRMRKLLASTVMAQRLEKLESISWGSLLVLASPHCDGDCDMPKSSGQTEKLPFRKDVPLDGQSLLNADLPAVFRNFKV</sequence>
<reference evidence="2 3" key="1">
    <citation type="journal article" date="2020" name="ISME J.">
        <title>Uncovering the hidden diversity of litter-decomposition mechanisms in mushroom-forming fungi.</title>
        <authorList>
            <person name="Floudas D."/>
            <person name="Bentzer J."/>
            <person name="Ahren D."/>
            <person name="Johansson T."/>
            <person name="Persson P."/>
            <person name="Tunlid A."/>
        </authorList>
    </citation>
    <scope>NUCLEOTIDE SEQUENCE [LARGE SCALE GENOMIC DNA]</scope>
    <source>
        <strain evidence="2 3">CBS 291.85</strain>
    </source>
</reference>
<evidence type="ECO:0000313" key="2">
    <source>
        <dbReference type="EMBL" id="KAF5353106.1"/>
    </source>
</evidence>
<dbReference type="OrthoDB" id="3159295at2759"/>
<organism evidence="2 3">
    <name type="scientific">Tetrapyrgos nigripes</name>
    <dbReference type="NCBI Taxonomy" id="182062"/>
    <lineage>
        <taxon>Eukaryota</taxon>
        <taxon>Fungi</taxon>
        <taxon>Dikarya</taxon>
        <taxon>Basidiomycota</taxon>
        <taxon>Agaricomycotina</taxon>
        <taxon>Agaricomycetes</taxon>
        <taxon>Agaricomycetidae</taxon>
        <taxon>Agaricales</taxon>
        <taxon>Marasmiineae</taxon>
        <taxon>Marasmiaceae</taxon>
        <taxon>Tetrapyrgos</taxon>
    </lineage>
</organism>
<evidence type="ECO:0000313" key="3">
    <source>
        <dbReference type="Proteomes" id="UP000559256"/>
    </source>
</evidence>
<name>A0A8H5D3U8_9AGAR</name>
<keyword evidence="3" id="KW-1185">Reference proteome</keyword>
<evidence type="ECO:0000256" key="1">
    <source>
        <dbReference type="SAM" id="MobiDB-lite"/>
    </source>
</evidence>
<gene>
    <name evidence="2" type="ORF">D9758_008735</name>
</gene>
<feature type="compositionally biased region" description="Polar residues" evidence="1">
    <location>
        <begin position="1"/>
        <end position="10"/>
    </location>
</feature>
<dbReference type="EMBL" id="JAACJM010000064">
    <property type="protein sequence ID" value="KAF5353106.1"/>
    <property type="molecule type" value="Genomic_DNA"/>
</dbReference>
<feature type="region of interest" description="Disordered" evidence="1">
    <location>
        <begin position="1"/>
        <end position="22"/>
    </location>
</feature>
<accession>A0A8H5D3U8</accession>
<dbReference type="AlphaFoldDB" id="A0A8H5D3U8"/>
<proteinExistence type="predicted"/>
<protein>
    <submittedName>
        <fullName evidence="2">Uncharacterized protein</fullName>
    </submittedName>
</protein>